<keyword evidence="2" id="KW-0812">Transmembrane</keyword>
<comment type="caution">
    <text evidence="3">The sequence shown here is derived from an EMBL/GenBank/DDBJ whole genome shotgun (WGS) entry which is preliminary data.</text>
</comment>
<evidence type="ECO:0000313" key="4">
    <source>
        <dbReference type="Proteomes" id="UP001235712"/>
    </source>
</evidence>
<name>A0ABT9NXE6_9ACTN</name>
<dbReference type="EMBL" id="JAUSQZ010000001">
    <property type="protein sequence ID" value="MDP9825103.1"/>
    <property type="molecule type" value="Genomic_DNA"/>
</dbReference>
<evidence type="ECO:0008006" key="5">
    <source>
        <dbReference type="Google" id="ProtNLM"/>
    </source>
</evidence>
<feature type="region of interest" description="Disordered" evidence="1">
    <location>
        <begin position="80"/>
        <end position="175"/>
    </location>
</feature>
<organism evidence="3 4">
    <name type="scientific">Kineosporia succinea</name>
    <dbReference type="NCBI Taxonomy" id="84632"/>
    <lineage>
        <taxon>Bacteria</taxon>
        <taxon>Bacillati</taxon>
        <taxon>Actinomycetota</taxon>
        <taxon>Actinomycetes</taxon>
        <taxon>Kineosporiales</taxon>
        <taxon>Kineosporiaceae</taxon>
        <taxon>Kineosporia</taxon>
    </lineage>
</organism>
<keyword evidence="2" id="KW-0472">Membrane</keyword>
<proteinExistence type="predicted"/>
<feature type="transmembrane region" description="Helical" evidence="2">
    <location>
        <begin position="44"/>
        <end position="70"/>
    </location>
</feature>
<evidence type="ECO:0000256" key="1">
    <source>
        <dbReference type="SAM" id="MobiDB-lite"/>
    </source>
</evidence>
<evidence type="ECO:0000256" key="2">
    <source>
        <dbReference type="SAM" id="Phobius"/>
    </source>
</evidence>
<keyword evidence="2" id="KW-1133">Transmembrane helix</keyword>
<accession>A0ABT9NXE6</accession>
<feature type="compositionally biased region" description="Low complexity" evidence="1">
    <location>
        <begin position="82"/>
        <end position="101"/>
    </location>
</feature>
<dbReference type="Proteomes" id="UP001235712">
    <property type="component" value="Unassembled WGS sequence"/>
</dbReference>
<protein>
    <recommendedName>
        <fullName evidence="5">DUF3040 family protein</fullName>
    </recommendedName>
</protein>
<reference evidence="3 4" key="1">
    <citation type="submission" date="2023-07" db="EMBL/GenBank/DDBJ databases">
        <title>Sequencing the genomes of 1000 actinobacteria strains.</title>
        <authorList>
            <person name="Klenk H.-P."/>
        </authorList>
    </citation>
    <scope>NUCLEOTIDE SEQUENCE [LARGE SCALE GENOMIC DNA]</scope>
    <source>
        <strain evidence="3 4">DSM 44388</strain>
    </source>
</reference>
<evidence type="ECO:0000313" key="3">
    <source>
        <dbReference type="EMBL" id="MDP9825103.1"/>
    </source>
</evidence>
<dbReference type="RefSeq" id="WP_307238541.1">
    <property type="nucleotide sequence ID" value="NZ_JAUSQZ010000001.1"/>
</dbReference>
<keyword evidence="4" id="KW-1185">Reference proteome</keyword>
<sequence length="175" mass="17958">MTDDEELARQLRGQLDDELGDIQVRAGSRERLRQGMRKRSRVPWFRASVLVPVAAAGVIAAMLVAIPAALRRDPAVEIAPAGVPSGVTAPVSPAPSPATTADPTREPSTRPAPASPKTSDGAKLAPSDPAAVPDDGSPLEPAPEVSESATAQKQPGPETAGEGLAVPTPETVETP</sequence>
<gene>
    <name evidence="3" type="ORF">J2S57_000852</name>
</gene>